<evidence type="ECO:0000256" key="5">
    <source>
        <dbReference type="ARBA" id="ARBA00023002"/>
    </source>
</evidence>
<dbReference type="PANTHER" id="PTHR24300:SF376">
    <property type="entry name" value="CYTOCHROME P450 15A1"/>
    <property type="match status" value="1"/>
</dbReference>
<evidence type="ECO:0000256" key="4">
    <source>
        <dbReference type="ARBA" id="ARBA00022723"/>
    </source>
</evidence>
<feature type="region of interest" description="Disordered" evidence="10">
    <location>
        <begin position="194"/>
        <end position="225"/>
    </location>
</feature>
<comment type="cofactor">
    <cofactor evidence="1 8">
        <name>heme</name>
        <dbReference type="ChEBI" id="CHEBI:30413"/>
    </cofactor>
</comment>
<gene>
    <name evidence="12" type="primary">LOC107220417</name>
</gene>
<dbReference type="OrthoDB" id="1055148at2759"/>
<dbReference type="Gene3D" id="1.10.630.10">
    <property type="entry name" value="Cytochrome P450"/>
    <property type="match status" value="2"/>
</dbReference>
<comment type="similarity">
    <text evidence="2 9">Belongs to the cytochrome P450 family.</text>
</comment>
<evidence type="ECO:0000256" key="6">
    <source>
        <dbReference type="ARBA" id="ARBA00023004"/>
    </source>
</evidence>
<evidence type="ECO:0000256" key="3">
    <source>
        <dbReference type="ARBA" id="ARBA00022617"/>
    </source>
</evidence>
<evidence type="ECO:0000256" key="9">
    <source>
        <dbReference type="RuleBase" id="RU000461"/>
    </source>
</evidence>
<dbReference type="Proteomes" id="UP000829291">
    <property type="component" value="Chromosome 2"/>
</dbReference>
<dbReference type="PRINTS" id="PR00385">
    <property type="entry name" value="P450"/>
</dbReference>
<feature type="compositionally biased region" description="Polar residues" evidence="10">
    <location>
        <begin position="213"/>
        <end position="224"/>
    </location>
</feature>
<evidence type="ECO:0000256" key="10">
    <source>
        <dbReference type="SAM" id="MobiDB-lite"/>
    </source>
</evidence>
<dbReference type="RefSeq" id="XP_015514495.2">
    <property type="nucleotide sequence ID" value="XM_015659009.2"/>
</dbReference>
<evidence type="ECO:0000256" key="7">
    <source>
        <dbReference type="ARBA" id="ARBA00023033"/>
    </source>
</evidence>
<proteinExistence type="inferred from homology"/>
<evidence type="ECO:0000313" key="12">
    <source>
        <dbReference type="RefSeq" id="XP_015514495.2"/>
    </source>
</evidence>
<evidence type="ECO:0000256" key="2">
    <source>
        <dbReference type="ARBA" id="ARBA00010617"/>
    </source>
</evidence>
<dbReference type="InterPro" id="IPR050182">
    <property type="entry name" value="Cytochrome_P450_fam2"/>
</dbReference>
<evidence type="ECO:0000256" key="1">
    <source>
        <dbReference type="ARBA" id="ARBA00001971"/>
    </source>
</evidence>
<evidence type="ECO:0000313" key="11">
    <source>
        <dbReference type="Proteomes" id="UP000829291"/>
    </source>
</evidence>
<sequence length="578" mass="66191">MFLQTISITILAFLYFYIGLRKPKGFPPGPIWWPIIGSALEVSRIRKATGCLYKACMVLSKRYGPIFGIKIGGDRIVVLNDYETIQSMLNNEDCDGRPDGFFYQARTRGQRQGILVTDGSFWVEQRRFLLRHLREFGFGRDTMASLIEAEAVHLVEHLKKISRTKKRDSTPSTEPRDDCCRSRINSGQIYQLGSNGAIDEKEKSHPDSKDSNHGSNDVRTSPKTTLKIEDMYVKPEDYDEVRKLSESGEMIISMNEVFGVPVLNTLWEMIAGKRYSNEDKKLLHLQRLLNSLLKDVDMTGCLFGYFPILRILAPEMSGYKQFLDVHQHIWDFLNEELENHKTTFNPSQVRDLMDAYINMRLRTSNSESYTESQLLATCLDLFIAGSETTSKALETCFLYLVLCPEVQEKAQREIDAVVGRDRLPTLADRPRMPYVDAIVLESLRMFMGRTMNIPHRALKDTVIAGYRIPKDTMIVVNFNGILMDEFWEDPEIFRPERFINDAGTITIPSRFLPFSYGKHRCIGEVLAKSNVFLLTATLLQTFTFSVVPGETKPTIEFIDGVTISPKPYRALVNLRFKK</sequence>
<dbReference type="Pfam" id="PF00067">
    <property type="entry name" value="p450"/>
    <property type="match status" value="2"/>
</dbReference>
<keyword evidence="7 9" id="KW-0503">Monooxygenase</keyword>
<dbReference type="InterPro" id="IPR017972">
    <property type="entry name" value="Cyt_P450_CS"/>
</dbReference>
<dbReference type="GO" id="GO:0005506">
    <property type="term" value="F:iron ion binding"/>
    <property type="evidence" value="ECO:0007669"/>
    <property type="project" value="InterPro"/>
</dbReference>
<evidence type="ECO:0000256" key="8">
    <source>
        <dbReference type="PIRSR" id="PIRSR602401-1"/>
    </source>
</evidence>
<dbReference type="InterPro" id="IPR036396">
    <property type="entry name" value="Cyt_P450_sf"/>
</dbReference>
<dbReference type="GO" id="GO:0005737">
    <property type="term" value="C:cytoplasm"/>
    <property type="evidence" value="ECO:0007669"/>
    <property type="project" value="TreeGrafter"/>
</dbReference>
<dbReference type="PANTHER" id="PTHR24300">
    <property type="entry name" value="CYTOCHROME P450 508A4-RELATED"/>
    <property type="match status" value="1"/>
</dbReference>
<dbReference type="InterPro" id="IPR001128">
    <property type="entry name" value="Cyt_P450"/>
</dbReference>
<dbReference type="FunCoup" id="A0A6J0BIA1">
    <property type="interactions" value="1"/>
</dbReference>
<dbReference type="GO" id="GO:0016712">
    <property type="term" value="F:oxidoreductase activity, acting on paired donors, with incorporation or reduction of molecular oxygen, reduced flavin or flavoprotein as one donor, and incorporation of one atom of oxygen"/>
    <property type="evidence" value="ECO:0007669"/>
    <property type="project" value="TreeGrafter"/>
</dbReference>
<dbReference type="GO" id="GO:0006082">
    <property type="term" value="P:organic acid metabolic process"/>
    <property type="evidence" value="ECO:0007669"/>
    <property type="project" value="TreeGrafter"/>
</dbReference>
<feature type="region of interest" description="Disordered" evidence="10">
    <location>
        <begin position="162"/>
        <end position="181"/>
    </location>
</feature>
<keyword evidence="4 8" id="KW-0479">Metal-binding</keyword>
<dbReference type="InParanoid" id="A0A6J0BIA1"/>
<dbReference type="GeneID" id="107220417"/>
<dbReference type="SUPFAM" id="SSF48264">
    <property type="entry name" value="Cytochrome P450"/>
    <property type="match status" value="2"/>
</dbReference>
<dbReference type="CDD" id="cd20651">
    <property type="entry name" value="CYP15A1-like"/>
    <property type="match status" value="1"/>
</dbReference>
<dbReference type="InterPro" id="IPR002401">
    <property type="entry name" value="Cyt_P450_E_grp-I"/>
</dbReference>
<feature type="binding site" description="axial binding residue" evidence="8">
    <location>
        <position position="521"/>
    </location>
    <ligand>
        <name>heme</name>
        <dbReference type="ChEBI" id="CHEBI:30413"/>
    </ligand>
    <ligandPart>
        <name>Fe</name>
        <dbReference type="ChEBI" id="CHEBI:18248"/>
    </ligandPart>
</feature>
<accession>A0A6J0BIA1</accession>
<dbReference type="AlphaFoldDB" id="A0A6J0BIA1"/>
<feature type="compositionally biased region" description="Basic and acidic residues" evidence="10">
    <location>
        <begin position="198"/>
        <end position="212"/>
    </location>
</feature>
<keyword evidence="6 8" id="KW-0408">Iron</keyword>
<protein>
    <submittedName>
        <fullName evidence="12">Probable cytochrome P450 303a1 isoform X1</fullName>
    </submittedName>
</protein>
<reference evidence="12" key="1">
    <citation type="submission" date="2025-08" db="UniProtKB">
        <authorList>
            <consortium name="RefSeq"/>
        </authorList>
    </citation>
    <scope>IDENTIFICATION</scope>
    <source>
        <tissue evidence="12">Thorax and Abdomen</tissue>
    </source>
</reference>
<name>A0A6J0BIA1_NEOLC</name>
<keyword evidence="3 8" id="KW-0349">Heme</keyword>
<dbReference type="PROSITE" id="PS00086">
    <property type="entry name" value="CYTOCHROME_P450"/>
    <property type="match status" value="1"/>
</dbReference>
<dbReference type="GO" id="GO:0006805">
    <property type="term" value="P:xenobiotic metabolic process"/>
    <property type="evidence" value="ECO:0007669"/>
    <property type="project" value="TreeGrafter"/>
</dbReference>
<keyword evidence="5 9" id="KW-0560">Oxidoreductase</keyword>
<dbReference type="GO" id="GO:0008395">
    <property type="term" value="F:steroid hydroxylase activity"/>
    <property type="evidence" value="ECO:0007669"/>
    <property type="project" value="TreeGrafter"/>
</dbReference>
<organism evidence="12">
    <name type="scientific">Neodiprion lecontei</name>
    <name type="common">Redheaded pine sawfly</name>
    <dbReference type="NCBI Taxonomy" id="441921"/>
    <lineage>
        <taxon>Eukaryota</taxon>
        <taxon>Metazoa</taxon>
        <taxon>Ecdysozoa</taxon>
        <taxon>Arthropoda</taxon>
        <taxon>Hexapoda</taxon>
        <taxon>Insecta</taxon>
        <taxon>Pterygota</taxon>
        <taxon>Neoptera</taxon>
        <taxon>Endopterygota</taxon>
        <taxon>Hymenoptera</taxon>
        <taxon>Tenthredinoidea</taxon>
        <taxon>Diprionidae</taxon>
        <taxon>Diprioninae</taxon>
        <taxon>Neodiprion</taxon>
    </lineage>
</organism>
<keyword evidence="11" id="KW-1185">Reference proteome</keyword>
<dbReference type="KEGG" id="nlo:107220417"/>
<dbReference type="PRINTS" id="PR00463">
    <property type="entry name" value="EP450I"/>
</dbReference>
<dbReference type="GO" id="GO:0020037">
    <property type="term" value="F:heme binding"/>
    <property type="evidence" value="ECO:0007669"/>
    <property type="project" value="InterPro"/>
</dbReference>